<evidence type="ECO:0000256" key="2">
    <source>
        <dbReference type="ARBA" id="ARBA00001946"/>
    </source>
</evidence>
<feature type="binding site" evidence="7">
    <location>
        <position position="149"/>
    </location>
    <ligand>
        <name>Mg(2+)</name>
        <dbReference type="ChEBI" id="CHEBI:18420"/>
        <label>1</label>
        <note>catalytic</note>
    </ligand>
</feature>
<dbReference type="InterPro" id="IPR000760">
    <property type="entry name" value="Inositol_monophosphatase-like"/>
</dbReference>
<dbReference type="PANTHER" id="PTHR20854:SF4">
    <property type="entry name" value="INOSITOL-1-MONOPHOSPHATASE-RELATED"/>
    <property type="match status" value="1"/>
</dbReference>
<dbReference type="GO" id="GO:0006021">
    <property type="term" value="P:inositol biosynthetic process"/>
    <property type="evidence" value="ECO:0007669"/>
    <property type="project" value="UniProtKB-UniPathway"/>
</dbReference>
<dbReference type="GO" id="GO:0046872">
    <property type="term" value="F:metal ion binding"/>
    <property type="evidence" value="ECO:0007669"/>
    <property type="project" value="UniProtKB-KW"/>
</dbReference>
<comment type="pathway">
    <text evidence="8">Polyol metabolism; myo-inositol biosynthesis; myo-inositol from D-glucose 6-phosphate: step 2/2.</text>
</comment>
<sequence>MATRSTEAQTIGLVATSVAAGAALCYAALSMSKRTTSPHKYEIPDAIQASPFKEHVRLAVDLAITAGENMRAYCEEKGTEAELGHDLNVSTKKNPEDFCTKIDVENEKMVMDGILQSFPNHKIIGEETTGTGKIPPLTNDPTWIIDPIDGTTNFASGLPMCCVSIGFCMDGKPVMGVVYAPITGELYIAASGYGAFRNAAKIVQTKKNTPLKEAVICFEFGYARDKKEVSAMVGVVESIMNHGCRASRQVGSGVLDLCYVATGRLDAVYAGVASEGWKPWDYCAGYVIATEAGCVMESLNQLDSQESFDLYSKSHICAQNKGLLEEVRAFAKPRML</sequence>
<dbReference type="EC" id="3.1.3.25" evidence="8"/>
<dbReference type="EMBL" id="HBHT01022840">
    <property type="protein sequence ID" value="CAD9973164.1"/>
    <property type="molecule type" value="Transcribed_RNA"/>
</dbReference>
<comment type="similarity">
    <text evidence="3 8">Belongs to the inositol monophosphatase superfamily.</text>
</comment>
<keyword evidence="4 7" id="KW-0479">Metal-binding</keyword>
<dbReference type="PRINTS" id="PR00377">
    <property type="entry name" value="IMPHPHTASES"/>
</dbReference>
<feature type="binding site" evidence="7">
    <location>
        <position position="146"/>
    </location>
    <ligand>
        <name>Mg(2+)</name>
        <dbReference type="ChEBI" id="CHEBI:18420"/>
        <label>1</label>
        <note>catalytic</note>
    </ligand>
</feature>
<feature type="binding site" evidence="7">
    <location>
        <position position="281"/>
    </location>
    <ligand>
        <name>Mg(2+)</name>
        <dbReference type="ChEBI" id="CHEBI:18420"/>
        <label>1</label>
        <note>catalytic</note>
    </ligand>
</feature>
<dbReference type="Gene3D" id="3.30.540.10">
    <property type="entry name" value="Fructose-1,6-Bisphosphatase, subunit A, domain 1"/>
    <property type="match status" value="1"/>
</dbReference>
<dbReference type="CDD" id="cd01639">
    <property type="entry name" value="IMPase"/>
    <property type="match status" value="1"/>
</dbReference>
<accession>A0A7S2YF70</accession>
<dbReference type="PROSITE" id="PS00629">
    <property type="entry name" value="IMP_1"/>
    <property type="match status" value="1"/>
</dbReference>
<feature type="binding site" evidence="7">
    <location>
        <position position="148"/>
    </location>
    <ligand>
        <name>Mg(2+)</name>
        <dbReference type="ChEBI" id="CHEBI:18420"/>
        <label>1</label>
        <note>catalytic</note>
    </ligand>
</feature>
<protein>
    <recommendedName>
        <fullName evidence="8">Inositol-1-monophosphatase</fullName>
        <ecNumber evidence="8">3.1.3.25</ecNumber>
    </recommendedName>
</protein>
<gene>
    <name evidence="9" type="ORF">APAL1065_LOCUS15321</name>
</gene>
<comment type="cofactor">
    <cofactor evidence="2 7 8">
        <name>Mg(2+)</name>
        <dbReference type="ChEBI" id="CHEBI:18420"/>
    </cofactor>
</comment>
<organism evidence="9">
    <name type="scientific">Entomoneis paludosa</name>
    <dbReference type="NCBI Taxonomy" id="265537"/>
    <lineage>
        <taxon>Eukaryota</taxon>
        <taxon>Sar</taxon>
        <taxon>Stramenopiles</taxon>
        <taxon>Ochrophyta</taxon>
        <taxon>Bacillariophyta</taxon>
        <taxon>Bacillariophyceae</taxon>
        <taxon>Bacillariophycidae</taxon>
        <taxon>Entomoneidaceae</taxon>
        <taxon>Entomoneis</taxon>
    </lineage>
</organism>
<dbReference type="Gene3D" id="3.40.190.80">
    <property type="match status" value="1"/>
</dbReference>
<evidence type="ECO:0000313" key="9">
    <source>
        <dbReference type="EMBL" id="CAD9973164.1"/>
    </source>
</evidence>
<evidence type="ECO:0000256" key="1">
    <source>
        <dbReference type="ARBA" id="ARBA00001033"/>
    </source>
</evidence>
<evidence type="ECO:0000256" key="4">
    <source>
        <dbReference type="ARBA" id="ARBA00022723"/>
    </source>
</evidence>
<dbReference type="AlphaFoldDB" id="A0A7S2YF70"/>
<name>A0A7S2YF70_9STRA</name>
<dbReference type="GO" id="GO:0008934">
    <property type="term" value="F:inositol monophosphate 1-phosphatase activity"/>
    <property type="evidence" value="ECO:0007669"/>
    <property type="project" value="InterPro"/>
</dbReference>
<dbReference type="SUPFAM" id="SSF56655">
    <property type="entry name" value="Carbohydrate phosphatase"/>
    <property type="match status" value="1"/>
</dbReference>
<keyword evidence="5 8" id="KW-0378">Hydrolase</keyword>
<evidence type="ECO:0000256" key="5">
    <source>
        <dbReference type="ARBA" id="ARBA00022801"/>
    </source>
</evidence>
<dbReference type="InterPro" id="IPR033942">
    <property type="entry name" value="IMPase"/>
</dbReference>
<keyword evidence="6 7" id="KW-0460">Magnesium</keyword>
<comment type="catalytic activity">
    <reaction evidence="1 8">
        <text>a myo-inositol phosphate + H2O = myo-inositol + phosphate</text>
        <dbReference type="Rhea" id="RHEA:24056"/>
        <dbReference type="ChEBI" id="CHEBI:15377"/>
        <dbReference type="ChEBI" id="CHEBI:17268"/>
        <dbReference type="ChEBI" id="CHEBI:43474"/>
        <dbReference type="ChEBI" id="CHEBI:84139"/>
        <dbReference type="EC" id="3.1.3.25"/>
    </reaction>
</comment>
<feature type="binding site" evidence="7">
    <location>
        <position position="126"/>
    </location>
    <ligand>
        <name>Mg(2+)</name>
        <dbReference type="ChEBI" id="CHEBI:18420"/>
        <label>1</label>
        <note>catalytic</note>
    </ligand>
</feature>
<evidence type="ECO:0000256" key="6">
    <source>
        <dbReference type="ARBA" id="ARBA00022842"/>
    </source>
</evidence>
<dbReference type="UniPathway" id="UPA00823">
    <property type="reaction ID" value="UER00788"/>
</dbReference>
<evidence type="ECO:0000256" key="8">
    <source>
        <dbReference type="RuleBase" id="RU364068"/>
    </source>
</evidence>
<dbReference type="FunFam" id="3.30.540.10:FF:000004">
    <property type="entry name" value="Inositol-1-monophosphatase"/>
    <property type="match status" value="1"/>
</dbReference>
<dbReference type="InterPro" id="IPR020583">
    <property type="entry name" value="Inositol_monoP_metal-BS"/>
</dbReference>
<dbReference type="PANTHER" id="PTHR20854">
    <property type="entry name" value="INOSITOL MONOPHOSPHATASE"/>
    <property type="match status" value="1"/>
</dbReference>
<evidence type="ECO:0000256" key="3">
    <source>
        <dbReference type="ARBA" id="ARBA00009759"/>
    </source>
</evidence>
<dbReference type="Pfam" id="PF00459">
    <property type="entry name" value="Inositol_P"/>
    <property type="match status" value="1"/>
</dbReference>
<dbReference type="GO" id="GO:0007165">
    <property type="term" value="P:signal transduction"/>
    <property type="evidence" value="ECO:0007669"/>
    <property type="project" value="TreeGrafter"/>
</dbReference>
<proteinExistence type="inferred from homology"/>
<evidence type="ECO:0000256" key="7">
    <source>
        <dbReference type="PIRSR" id="PIRSR600760-2"/>
    </source>
</evidence>
<reference evidence="9" key="1">
    <citation type="submission" date="2021-01" db="EMBL/GenBank/DDBJ databases">
        <authorList>
            <person name="Corre E."/>
            <person name="Pelletier E."/>
            <person name="Niang G."/>
            <person name="Scheremetjew M."/>
            <person name="Finn R."/>
            <person name="Kale V."/>
            <person name="Holt S."/>
            <person name="Cochrane G."/>
            <person name="Meng A."/>
            <person name="Brown T."/>
            <person name="Cohen L."/>
        </authorList>
    </citation>
    <scope>NUCLEOTIDE SEQUENCE</scope>
    <source>
        <strain evidence="9">CCMP125</strain>
    </source>
</reference>